<protein>
    <submittedName>
        <fullName evidence="1">Uncharacterized protein</fullName>
    </submittedName>
</protein>
<accession>A0A2W1NLJ0</accession>
<evidence type="ECO:0000313" key="1">
    <source>
        <dbReference type="EMBL" id="PZE20295.1"/>
    </source>
</evidence>
<reference evidence="1" key="1">
    <citation type="submission" date="2018-06" db="EMBL/GenBank/DDBJ databases">
        <title>Paenibacillus xerothermodurans sp. nov. an extremely dry heat resistant spore forming bacterium isolated from the soil of Cape Canaveral, Florida.</title>
        <authorList>
            <person name="Seuylemezian A."/>
            <person name="Kaur N."/>
            <person name="Patil P."/>
            <person name="Patil P."/>
            <person name="Mayilraj S."/>
            <person name="Vaishampayan P."/>
        </authorList>
    </citation>
    <scope>NUCLEOTIDE SEQUENCE [LARGE SCALE GENOMIC DNA]</scope>
    <source>
        <strain evidence="1">ATCC 27380</strain>
    </source>
</reference>
<dbReference type="Proteomes" id="UP000214746">
    <property type="component" value="Unassembled WGS sequence"/>
</dbReference>
<sequence>MQGSDKTGVTAPAAENIAAAPASRIPQYECMRRGSIRMLGCGWRHDARVCQRDASGALLRNRQVAGGGMMLGMTAGTRRGTLRWRRRWDETLIVSEF</sequence>
<dbReference type="AlphaFoldDB" id="A0A2W1NLJ0"/>
<keyword evidence="2" id="KW-1185">Reference proteome</keyword>
<evidence type="ECO:0000313" key="2">
    <source>
        <dbReference type="Proteomes" id="UP000214746"/>
    </source>
</evidence>
<gene>
    <name evidence="1" type="ORF">CBW46_014195</name>
</gene>
<comment type="caution">
    <text evidence="1">The sequence shown here is derived from an EMBL/GenBank/DDBJ whole genome shotgun (WGS) entry which is preliminary data.</text>
</comment>
<proteinExistence type="predicted"/>
<name>A0A2W1NLJ0_PAEXE</name>
<dbReference type="EMBL" id="NHRJ02000008">
    <property type="protein sequence ID" value="PZE20295.1"/>
    <property type="molecule type" value="Genomic_DNA"/>
</dbReference>
<organism evidence="1 2">
    <name type="scientific">Paenibacillus xerothermodurans</name>
    <dbReference type="NCBI Taxonomy" id="1977292"/>
    <lineage>
        <taxon>Bacteria</taxon>
        <taxon>Bacillati</taxon>
        <taxon>Bacillota</taxon>
        <taxon>Bacilli</taxon>
        <taxon>Bacillales</taxon>
        <taxon>Paenibacillaceae</taxon>
        <taxon>Paenibacillus</taxon>
    </lineage>
</organism>